<gene>
    <name evidence="2" type="ORF">FQV27_13530</name>
</gene>
<dbReference type="OrthoDB" id="4378831at2"/>
<dbReference type="EMBL" id="VOPL01000005">
    <property type="protein sequence ID" value="TXB68197.1"/>
    <property type="molecule type" value="Genomic_DNA"/>
</dbReference>
<proteinExistence type="predicted"/>
<keyword evidence="3" id="KW-1185">Reference proteome</keyword>
<dbReference type="InterPro" id="IPR018712">
    <property type="entry name" value="Tle1-like_cat"/>
</dbReference>
<evidence type="ECO:0000313" key="3">
    <source>
        <dbReference type="Proteomes" id="UP000321562"/>
    </source>
</evidence>
<protein>
    <submittedName>
        <fullName evidence="2">DUF2235 domain-containing protein</fullName>
    </submittedName>
</protein>
<dbReference type="AlphaFoldDB" id="A0A5C6S1B8"/>
<accession>A0A5C6S1B8</accession>
<reference evidence="2 3" key="1">
    <citation type="submission" date="2019-08" db="EMBL/GenBank/DDBJ databases">
        <authorList>
            <person name="Ye J."/>
        </authorList>
    </citation>
    <scope>NUCLEOTIDE SEQUENCE [LARGE SCALE GENOMIC DNA]</scope>
    <source>
        <strain evidence="2 3">TK008</strain>
    </source>
</reference>
<dbReference type="Proteomes" id="UP000321562">
    <property type="component" value="Unassembled WGS sequence"/>
</dbReference>
<feature type="domain" description="T6SS Phospholipase effector Tle1-like catalytic" evidence="1">
    <location>
        <begin position="245"/>
        <end position="335"/>
    </location>
</feature>
<dbReference type="PANTHER" id="PTHR33840">
    <property type="match status" value="1"/>
</dbReference>
<organism evidence="2 3">
    <name type="scientific">Paracoccus aurantiacus</name>
    <dbReference type="NCBI Taxonomy" id="2599412"/>
    <lineage>
        <taxon>Bacteria</taxon>
        <taxon>Pseudomonadati</taxon>
        <taxon>Pseudomonadota</taxon>
        <taxon>Alphaproteobacteria</taxon>
        <taxon>Rhodobacterales</taxon>
        <taxon>Paracoccaceae</taxon>
        <taxon>Paracoccus</taxon>
    </lineage>
</organism>
<name>A0A5C6S1B8_9RHOB</name>
<evidence type="ECO:0000313" key="2">
    <source>
        <dbReference type="EMBL" id="TXB68197.1"/>
    </source>
</evidence>
<evidence type="ECO:0000259" key="1">
    <source>
        <dbReference type="Pfam" id="PF09994"/>
    </source>
</evidence>
<comment type="caution">
    <text evidence="2">The sequence shown here is derived from an EMBL/GenBank/DDBJ whole genome shotgun (WGS) entry which is preliminary data.</text>
</comment>
<sequence length="526" mass="58403">MSRRNAGSGCPRQTTHGEMKPEFFRKWPMCLPMRARPLARRTARHRQDEQMSLLADIDAAAADAANAEDMAGETGNIAQSCPKVTLEIGVFFDGTLNNRFNVALRNREDASYQSALSNPALLWARYKNGTRYDVKNSCGGVDRRFSSIYVQGAGSVRGEGDDMVGYATGMGRRSGVESRVLWGFRQVLARIGQSGGPPNIRKVVLDVFGFSRGAASARYFVNCIRAGRIRYDPFGVGDFREELPRGLKVEIRFLGIFDTVAAIGDASDDDNEPVNVHLKPAQVTGQIYHLVASDEYRLNFRLNRNWPSGGEYIHLPGAHSDVGGGYRDAGDAAEMSGKSRRPFRTRAEAERAQARTRAEDLARGANRADEAVFVREGWLTANETQGGIVRKMSPIRAVTSYSHAMQSMVTRYYYDEWLALDRPWVRVGLSRIALHMMHERAMRFVNGAFLPLPTSDPNYVIPAALRPYEAEIRSGRLSGARRAQVLRNFGHVSMKDGAWISGNRLGHRPAANHIRGWAPNIPGRAI</sequence>
<dbReference type="Pfam" id="PF09994">
    <property type="entry name" value="T6SS_Tle1-like_cat"/>
    <property type="match status" value="1"/>
</dbReference>
<dbReference type="PANTHER" id="PTHR33840:SF1">
    <property type="entry name" value="TLE1 PHOSPHOLIPASE DOMAIN-CONTAINING PROTEIN"/>
    <property type="match status" value="1"/>
</dbReference>